<dbReference type="Proteomes" id="UP000681722">
    <property type="component" value="Unassembled WGS sequence"/>
</dbReference>
<evidence type="ECO:0000313" key="3">
    <source>
        <dbReference type="EMBL" id="CAF3547705.1"/>
    </source>
</evidence>
<name>A0A815IRU4_9BILA</name>
<evidence type="ECO:0000313" key="4">
    <source>
        <dbReference type="EMBL" id="CAF4260338.1"/>
    </source>
</evidence>
<dbReference type="Proteomes" id="UP000663829">
    <property type="component" value="Unassembled WGS sequence"/>
</dbReference>
<evidence type="ECO:0000313" key="2">
    <source>
        <dbReference type="EMBL" id="CAF1372574.1"/>
    </source>
</evidence>
<protein>
    <submittedName>
        <fullName evidence="2">Uncharacterized protein</fullName>
    </submittedName>
</protein>
<comment type="caution">
    <text evidence="2">The sequence shown here is derived from an EMBL/GenBank/DDBJ whole genome shotgun (WGS) entry which is preliminary data.</text>
</comment>
<accession>A0A815IRU4</accession>
<gene>
    <name evidence="2" type="ORF">GPM918_LOCUS31930</name>
    <name evidence="1" type="ORF">OVA965_LOCUS2886</name>
    <name evidence="4" type="ORF">SRO942_LOCUS32584</name>
    <name evidence="3" type="ORF">TMI583_LOCUS2882</name>
</gene>
<dbReference type="EMBL" id="CAJNOQ010015996">
    <property type="protein sequence ID" value="CAF1372574.1"/>
    <property type="molecule type" value="Genomic_DNA"/>
</dbReference>
<dbReference type="EMBL" id="CAJNOK010000657">
    <property type="protein sequence ID" value="CAF0767259.1"/>
    <property type="molecule type" value="Genomic_DNA"/>
</dbReference>
<evidence type="ECO:0000313" key="5">
    <source>
        <dbReference type="Proteomes" id="UP000663829"/>
    </source>
</evidence>
<reference evidence="2" key="1">
    <citation type="submission" date="2021-02" db="EMBL/GenBank/DDBJ databases">
        <authorList>
            <person name="Nowell W R."/>
        </authorList>
    </citation>
    <scope>NUCLEOTIDE SEQUENCE</scope>
</reference>
<keyword evidence="5" id="KW-1185">Reference proteome</keyword>
<proteinExistence type="predicted"/>
<dbReference type="Proteomes" id="UP000677228">
    <property type="component" value="Unassembled WGS sequence"/>
</dbReference>
<sequence>MNPIQDEDVCKFYAKIAPMSVIPAKQIKEETPAHHLNEEEALFMWYQLLIEILNRMPLTFFSRKDLLNECRQEYQEKEIELRKTQEFEDL</sequence>
<dbReference type="Proteomes" id="UP000682733">
    <property type="component" value="Unassembled WGS sequence"/>
</dbReference>
<dbReference type="AlphaFoldDB" id="A0A815IRU4"/>
<dbReference type="OrthoDB" id="10063925at2759"/>
<evidence type="ECO:0000313" key="1">
    <source>
        <dbReference type="EMBL" id="CAF0767259.1"/>
    </source>
</evidence>
<dbReference type="EMBL" id="CAJOBC010076495">
    <property type="protein sequence ID" value="CAF4260338.1"/>
    <property type="molecule type" value="Genomic_DNA"/>
</dbReference>
<dbReference type="EMBL" id="CAJOBA010000656">
    <property type="protein sequence ID" value="CAF3547705.1"/>
    <property type="molecule type" value="Genomic_DNA"/>
</dbReference>
<organism evidence="2 5">
    <name type="scientific">Didymodactylos carnosus</name>
    <dbReference type="NCBI Taxonomy" id="1234261"/>
    <lineage>
        <taxon>Eukaryota</taxon>
        <taxon>Metazoa</taxon>
        <taxon>Spiralia</taxon>
        <taxon>Gnathifera</taxon>
        <taxon>Rotifera</taxon>
        <taxon>Eurotatoria</taxon>
        <taxon>Bdelloidea</taxon>
        <taxon>Philodinida</taxon>
        <taxon>Philodinidae</taxon>
        <taxon>Didymodactylos</taxon>
    </lineage>
</organism>